<proteinExistence type="predicted"/>
<sequence>MKEYSLESLKNDTEEVVSRVRDTVFGSDSVDGSDNSALEETPEPPSDTPTIKSPSTTNEDDETLGPATKAPKSTSKQDNDDFSSPFIPSTMSSGGETDNSYSYNPSDSSGWFDFTTTAPPVSTTATPWTTVPIAATATPTAAPTPTATKNASAYDSATEISTSEKSTSMQGGAIAGVVVGAACVMFVLAAFVTMKKRATNQRLSQSKKLKARHFLSGICIIEVSVIERVELIPPGIRDIVSRAEHRDGGIFASRSLGLAVEVLQVTVDTFTDVHQMMYQYSRSSKPSCSALGACSTPPDHARRIGLDTA</sequence>
<name>A0A9W6WMU7_9STRA</name>
<organism evidence="3 4">
    <name type="scientific">Phytophthora lilii</name>
    <dbReference type="NCBI Taxonomy" id="2077276"/>
    <lineage>
        <taxon>Eukaryota</taxon>
        <taxon>Sar</taxon>
        <taxon>Stramenopiles</taxon>
        <taxon>Oomycota</taxon>
        <taxon>Peronosporomycetes</taxon>
        <taxon>Peronosporales</taxon>
        <taxon>Peronosporaceae</taxon>
        <taxon>Phytophthora</taxon>
    </lineage>
</organism>
<evidence type="ECO:0000313" key="4">
    <source>
        <dbReference type="Proteomes" id="UP001165083"/>
    </source>
</evidence>
<evidence type="ECO:0000256" key="1">
    <source>
        <dbReference type="SAM" id="MobiDB-lite"/>
    </source>
</evidence>
<evidence type="ECO:0000256" key="2">
    <source>
        <dbReference type="SAM" id="Phobius"/>
    </source>
</evidence>
<dbReference type="Proteomes" id="UP001165083">
    <property type="component" value="Unassembled WGS sequence"/>
</dbReference>
<dbReference type="EMBL" id="BSXW01000045">
    <property type="protein sequence ID" value="GMF10519.1"/>
    <property type="molecule type" value="Genomic_DNA"/>
</dbReference>
<feature type="compositionally biased region" description="Basic and acidic residues" evidence="1">
    <location>
        <begin position="1"/>
        <end position="22"/>
    </location>
</feature>
<keyword evidence="2" id="KW-0472">Membrane</keyword>
<feature type="transmembrane region" description="Helical" evidence="2">
    <location>
        <begin position="171"/>
        <end position="192"/>
    </location>
</feature>
<keyword evidence="2" id="KW-0812">Transmembrane</keyword>
<protein>
    <submittedName>
        <fullName evidence="3">Unnamed protein product</fullName>
    </submittedName>
</protein>
<comment type="caution">
    <text evidence="3">The sequence shown here is derived from an EMBL/GenBank/DDBJ whole genome shotgun (WGS) entry which is preliminary data.</text>
</comment>
<keyword evidence="2" id="KW-1133">Transmembrane helix</keyword>
<dbReference type="AlphaFoldDB" id="A0A9W6WMU7"/>
<feature type="compositionally biased region" description="Polar residues" evidence="1">
    <location>
        <begin position="86"/>
        <end position="97"/>
    </location>
</feature>
<gene>
    <name evidence="3" type="ORF">Plil01_000131700</name>
</gene>
<reference evidence="3" key="1">
    <citation type="submission" date="2023-04" db="EMBL/GenBank/DDBJ databases">
        <title>Phytophthora lilii NBRC 32176.</title>
        <authorList>
            <person name="Ichikawa N."/>
            <person name="Sato H."/>
            <person name="Tonouchi N."/>
        </authorList>
    </citation>
    <scope>NUCLEOTIDE SEQUENCE</scope>
    <source>
        <strain evidence="3">NBRC 32176</strain>
    </source>
</reference>
<accession>A0A9W6WMU7</accession>
<feature type="region of interest" description="Disordered" evidence="1">
    <location>
        <begin position="1"/>
        <end position="104"/>
    </location>
</feature>
<keyword evidence="4" id="KW-1185">Reference proteome</keyword>
<evidence type="ECO:0000313" key="3">
    <source>
        <dbReference type="EMBL" id="GMF10519.1"/>
    </source>
</evidence>